<keyword evidence="7" id="KW-0238">DNA-binding</keyword>
<dbReference type="PANTHER" id="PTHR42713:SF3">
    <property type="entry name" value="TRANSCRIPTIONAL REGULATORY PROTEIN HPTR"/>
    <property type="match status" value="1"/>
</dbReference>
<keyword evidence="4 10" id="KW-0597">Phosphoprotein</keyword>
<dbReference type="PROSITE" id="PS50110">
    <property type="entry name" value="RESPONSE_REGULATORY"/>
    <property type="match status" value="1"/>
</dbReference>
<dbReference type="GO" id="GO:0005737">
    <property type="term" value="C:cytoplasm"/>
    <property type="evidence" value="ECO:0007669"/>
    <property type="project" value="UniProtKB-SubCell"/>
</dbReference>
<keyword evidence="14" id="KW-1185">Reference proteome</keyword>
<dbReference type="eggNOG" id="COG2207">
    <property type="taxonomic scope" value="Bacteria"/>
</dbReference>
<dbReference type="Pfam" id="PF12833">
    <property type="entry name" value="HTH_18"/>
    <property type="match status" value="1"/>
</dbReference>
<dbReference type="Proteomes" id="UP000004893">
    <property type="component" value="Unassembled WGS sequence"/>
</dbReference>
<evidence type="ECO:0000256" key="5">
    <source>
        <dbReference type="ARBA" id="ARBA00023012"/>
    </source>
</evidence>
<keyword evidence="3" id="KW-0963">Cytoplasm</keyword>
<evidence type="ECO:0000313" key="14">
    <source>
        <dbReference type="Proteomes" id="UP000004893"/>
    </source>
</evidence>
<evidence type="ECO:0000256" key="6">
    <source>
        <dbReference type="ARBA" id="ARBA00023015"/>
    </source>
</evidence>
<dbReference type="CDD" id="cd17536">
    <property type="entry name" value="REC_YesN-like"/>
    <property type="match status" value="1"/>
</dbReference>
<evidence type="ECO:0000256" key="3">
    <source>
        <dbReference type="ARBA" id="ARBA00022490"/>
    </source>
</evidence>
<evidence type="ECO:0000256" key="9">
    <source>
        <dbReference type="ARBA" id="ARBA00024867"/>
    </source>
</evidence>
<feature type="domain" description="Response regulatory" evidence="12">
    <location>
        <begin position="34"/>
        <end position="151"/>
    </location>
</feature>
<dbReference type="InterPro" id="IPR051552">
    <property type="entry name" value="HptR"/>
</dbReference>
<protein>
    <recommendedName>
        <fullName evidence="2">Stage 0 sporulation protein A homolog</fullName>
    </recommendedName>
</protein>
<evidence type="ECO:0000256" key="4">
    <source>
        <dbReference type="ARBA" id="ARBA00022553"/>
    </source>
</evidence>
<dbReference type="PANTHER" id="PTHR42713">
    <property type="entry name" value="HISTIDINE KINASE-RELATED"/>
    <property type="match status" value="1"/>
</dbReference>
<dbReference type="Gene3D" id="3.40.50.2300">
    <property type="match status" value="1"/>
</dbReference>
<gene>
    <name evidence="13" type="ORF">CLOHYLEM_07531</name>
</gene>
<evidence type="ECO:0000256" key="8">
    <source>
        <dbReference type="ARBA" id="ARBA00023163"/>
    </source>
</evidence>
<keyword evidence="8" id="KW-0804">Transcription</keyword>
<dbReference type="GO" id="GO:0000160">
    <property type="term" value="P:phosphorelay signal transduction system"/>
    <property type="evidence" value="ECO:0007669"/>
    <property type="project" value="UniProtKB-KW"/>
</dbReference>
<feature type="modified residue" description="4-aspartylphosphate" evidence="10">
    <location>
        <position position="86"/>
    </location>
</feature>
<dbReference type="SUPFAM" id="SSF46689">
    <property type="entry name" value="Homeodomain-like"/>
    <property type="match status" value="2"/>
</dbReference>
<dbReference type="InterPro" id="IPR001789">
    <property type="entry name" value="Sig_transdc_resp-reg_receiver"/>
</dbReference>
<dbReference type="STRING" id="553973.CLOHYLEM_07531"/>
<accession>C0C5Z4</accession>
<evidence type="ECO:0000256" key="10">
    <source>
        <dbReference type="PROSITE-ProRule" id="PRU00169"/>
    </source>
</evidence>
<evidence type="ECO:0000259" key="12">
    <source>
        <dbReference type="PROSITE" id="PS50110"/>
    </source>
</evidence>
<dbReference type="Gene3D" id="1.10.10.60">
    <property type="entry name" value="Homeodomain-like"/>
    <property type="match status" value="2"/>
</dbReference>
<organism evidence="13 14">
    <name type="scientific">[Clostridium] hylemonae DSM 15053</name>
    <dbReference type="NCBI Taxonomy" id="553973"/>
    <lineage>
        <taxon>Bacteria</taxon>
        <taxon>Bacillati</taxon>
        <taxon>Bacillota</taxon>
        <taxon>Clostridia</taxon>
        <taxon>Lachnospirales</taxon>
        <taxon>Lachnospiraceae</taxon>
    </lineage>
</organism>
<dbReference type="InterPro" id="IPR009057">
    <property type="entry name" value="Homeodomain-like_sf"/>
</dbReference>
<reference evidence="13" key="1">
    <citation type="submission" date="2009-02" db="EMBL/GenBank/DDBJ databases">
        <authorList>
            <person name="Fulton L."/>
            <person name="Clifton S."/>
            <person name="Fulton B."/>
            <person name="Xu J."/>
            <person name="Minx P."/>
            <person name="Pepin K.H."/>
            <person name="Johnson M."/>
            <person name="Bhonagiri V."/>
            <person name="Nash W.E."/>
            <person name="Mardis E.R."/>
            <person name="Wilson R.K."/>
        </authorList>
    </citation>
    <scope>NUCLEOTIDE SEQUENCE [LARGE SCALE GENOMIC DNA]</scope>
    <source>
        <strain evidence="13">DSM 15053</strain>
    </source>
</reference>
<dbReference type="SMART" id="SM00448">
    <property type="entry name" value="REC"/>
    <property type="match status" value="1"/>
</dbReference>
<dbReference type="eggNOG" id="COG4753">
    <property type="taxonomic scope" value="Bacteria"/>
</dbReference>
<comment type="subcellular location">
    <subcellularLocation>
        <location evidence="1">Cytoplasm</location>
    </subcellularLocation>
</comment>
<dbReference type="SMART" id="SM00342">
    <property type="entry name" value="HTH_ARAC"/>
    <property type="match status" value="1"/>
</dbReference>
<evidence type="ECO:0000256" key="2">
    <source>
        <dbReference type="ARBA" id="ARBA00018672"/>
    </source>
</evidence>
<reference evidence="13" key="2">
    <citation type="submission" date="2013-06" db="EMBL/GenBank/DDBJ databases">
        <title>Draft genome sequence of Clostridium hylemonae (DSM 15053).</title>
        <authorList>
            <person name="Sudarsanam P."/>
            <person name="Ley R."/>
            <person name="Guruge J."/>
            <person name="Turnbaugh P.J."/>
            <person name="Mahowald M."/>
            <person name="Liep D."/>
            <person name="Gordon J."/>
        </authorList>
    </citation>
    <scope>NUCLEOTIDE SEQUENCE</scope>
    <source>
        <strain evidence="13">DSM 15053</strain>
    </source>
</reference>
<dbReference type="EMBL" id="ABYI02000041">
    <property type="protein sequence ID" value="EEG72528.1"/>
    <property type="molecule type" value="Genomic_DNA"/>
</dbReference>
<dbReference type="GO" id="GO:0043565">
    <property type="term" value="F:sequence-specific DNA binding"/>
    <property type="evidence" value="ECO:0007669"/>
    <property type="project" value="InterPro"/>
</dbReference>
<dbReference type="AlphaFoldDB" id="C0C5Z4"/>
<dbReference type="InterPro" id="IPR018060">
    <property type="entry name" value="HTH_AraC"/>
</dbReference>
<dbReference type="GO" id="GO:0003700">
    <property type="term" value="F:DNA-binding transcription factor activity"/>
    <property type="evidence" value="ECO:0007669"/>
    <property type="project" value="InterPro"/>
</dbReference>
<comment type="function">
    <text evidence="9">May play the central regulatory role in sporulation. It may be an element of the effector pathway responsible for the activation of sporulation genes in response to nutritional stress. Spo0A may act in concert with spo0H (a sigma factor) to control the expression of some genes that are critical to the sporulation process.</text>
</comment>
<evidence type="ECO:0000259" key="11">
    <source>
        <dbReference type="PROSITE" id="PS01124"/>
    </source>
</evidence>
<feature type="domain" description="HTH araC/xylS-type" evidence="11">
    <location>
        <begin position="461"/>
        <end position="558"/>
    </location>
</feature>
<evidence type="ECO:0000256" key="7">
    <source>
        <dbReference type="ARBA" id="ARBA00023125"/>
    </source>
</evidence>
<dbReference type="PROSITE" id="PS01124">
    <property type="entry name" value="HTH_ARAC_FAMILY_2"/>
    <property type="match status" value="1"/>
</dbReference>
<name>C0C5Z4_9FIRM</name>
<comment type="caution">
    <text evidence="13">The sequence shown here is derived from an EMBL/GenBank/DDBJ whole genome shotgun (WGS) entry which is preliminary data.</text>
</comment>
<evidence type="ECO:0000313" key="13">
    <source>
        <dbReference type="EMBL" id="EEG72528.1"/>
    </source>
</evidence>
<dbReference type="HOGENOM" id="CLU_000445_5_0_9"/>
<sequence length="562" mass="63856">MSNCRPFIRDIAQVEKSLRLRGETDTIRSHVMYKILVVDDEFRVCKMLEKFINKSGLDLQVIASVNNGKDAFEIISKESPDIVVTDIRMPIFDGIELVKRVRAAGNNCDFIFISGYREFEYAHSAISYGVRHYLLKPINKQDFLNSLTKIIQSLDCAENAGGSSDKPHNVLPSATLGIRHSLLKALCRNDGITLTSIEECNRRFLYAFREGRFQVFTGVLDSGNERTDYLSSTLAGAMDNIIHILNKFYAGRLFEKEYYIEDRLLFWLINYDPQNTDLENSVAHVFGEINQMLDRQGDLRFSLAVSPPAKCIQELPGAAALAADALKCRIRIGNGRIIFADTLSYPDAPLAPMQAETVIKYLEADDMEALLTAFGRLLEQSRRQTLHPKYKIDILLTLYKTLEDYVSKYSYLNEVNTDALYKVILTAKTEQSMDSAFMDTLSGLLSHIVSAKQNVDMLPIKNAKEYISAHIDKPLTLLDVADHVHLTPNYFSTLFKNETGSNYLDYLIALRIEKAKELLLTELPLSEVCKRVGYPDVKYFSKIFKKKVGLKPLDYKKFHHSL</sequence>
<dbReference type="Pfam" id="PF00072">
    <property type="entry name" value="Response_reg"/>
    <property type="match status" value="1"/>
</dbReference>
<keyword evidence="5" id="KW-0902">Two-component regulatory system</keyword>
<proteinExistence type="predicted"/>
<dbReference type="OrthoDB" id="9794370at2"/>
<dbReference type="InterPro" id="IPR011006">
    <property type="entry name" value="CheY-like_superfamily"/>
</dbReference>
<keyword evidence="6" id="KW-0805">Transcription regulation</keyword>
<dbReference type="SUPFAM" id="SSF52172">
    <property type="entry name" value="CheY-like"/>
    <property type="match status" value="1"/>
</dbReference>
<evidence type="ECO:0000256" key="1">
    <source>
        <dbReference type="ARBA" id="ARBA00004496"/>
    </source>
</evidence>